<dbReference type="OrthoDB" id="54411at2"/>
<dbReference type="InterPro" id="IPR016032">
    <property type="entry name" value="Sig_transdc_resp-reg_C-effctor"/>
</dbReference>
<dbReference type="GO" id="GO:0003677">
    <property type="term" value="F:DNA binding"/>
    <property type="evidence" value="ECO:0007669"/>
    <property type="project" value="UniProtKB-UniRule"/>
</dbReference>
<keyword evidence="7" id="KW-1185">Reference proteome</keyword>
<dbReference type="AlphaFoldDB" id="A0A4R5EXA1"/>
<name>A0A4R5EXA1_9RHOB</name>
<evidence type="ECO:0000259" key="5">
    <source>
        <dbReference type="PROSITE" id="PS51755"/>
    </source>
</evidence>
<evidence type="ECO:0000256" key="3">
    <source>
        <dbReference type="PROSITE-ProRule" id="PRU01091"/>
    </source>
</evidence>
<dbReference type="InterPro" id="IPR001867">
    <property type="entry name" value="OmpR/PhoB-type_DNA-bd"/>
</dbReference>
<dbReference type="SMART" id="SM00862">
    <property type="entry name" value="Trans_reg_C"/>
    <property type="match status" value="1"/>
</dbReference>
<dbReference type="Gene3D" id="1.25.40.10">
    <property type="entry name" value="Tetratricopeptide repeat domain"/>
    <property type="match status" value="1"/>
</dbReference>
<dbReference type="Pfam" id="PF13181">
    <property type="entry name" value="TPR_8"/>
    <property type="match status" value="1"/>
</dbReference>
<dbReference type="Gene3D" id="1.10.10.10">
    <property type="entry name" value="Winged helix-like DNA-binding domain superfamily/Winged helix DNA-binding domain"/>
    <property type="match status" value="1"/>
</dbReference>
<reference evidence="6 7" key="1">
    <citation type="submission" date="2019-03" db="EMBL/GenBank/DDBJ databases">
        <authorList>
            <person name="Zhang S."/>
        </authorList>
    </citation>
    <scope>NUCLEOTIDE SEQUENCE [LARGE SCALE GENOMIC DNA]</scope>
    <source>
        <strain evidence="6 7">S4J41</strain>
    </source>
</reference>
<evidence type="ECO:0000256" key="4">
    <source>
        <dbReference type="SAM" id="Phobius"/>
    </source>
</evidence>
<evidence type="ECO:0000256" key="1">
    <source>
        <dbReference type="ARBA" id="ARBA00023125"/>
    </source>
</evidence>
<dbReference type="Pfam" id="PF00486">
    <property type="entry name" value="Trans_reg_C"/>
    <property type="match status" value="1"/>
</dbReference>
<accession>A0A4R5EXA1</accession>
<feature type="transmembrane region" description="Helical" evidence="4">
    <location>
        <begin position="133"/>
        <end position="153"/>
    </location>
</feature>
<organism evidence="6 7">
    <name type="scientific">Antarcticimicrobium sediminis</name>
    <dbReference type="NCBI Taxonomy" id="2546227"/>
    <lineage>
        <taxon>Bacteria</taxon>
        <taxon>Pseudomonadati</taxon>
        <taxon>Pseudomonadota</taxon>
        <taxon>Alphaproteobacteria</taxon>
        <taxon>Rhodobacterales</taxon>
        <taxon>Paracoccaceae</taxon>
        <taxon>Antarcticimicrobium</taxon>
    </lineage>
</organism>
<keyword evidence="4" id="KW-0812">Transmembrane</keyword>
<dbReference type="InterPro" id="IPR019734">
    <property type="entry name" value="TPR_rpt"/>
</dbReference>
<dbReference type="CDD" id="cd00383">
    <property type="entry name" value="trans_reg_C"/>
    <property type="match status" value="1"/>
</dbReference>
<keyword evidence="2" id="KW-0802">TPR repeat</keyword>
<dbReference type="RefSeq" id="WP_132827756.1">
    <property type="nucleotide sequence ID" value="NZ_SMFP01000003.1"/>
</dbReference>
<feature type="domain" description="OmpR/PhoB-type" evidence="5">
    <location>
        <begin position="10"/>
        <end position="108"/>
    </location>
</feature>
<dbReference type="PROSITE" id="PS51755">
    <property type="entry name" value="OMPR_PHOB"/>
    <property type="match status" value="1"/>
</dbReference>
<dbReference type="PANTHER" id="PTHR47691">
    <property type="entry name" value="REGULATOR-RELATED"/>
    <property type="match status" value="1"/>
</dbReference>
<dbReference type="Proteomes" id="UP000294662">
    <property type="component" value="Unassembled WGS sequence"/>
</dbReference>
<keyword evidence="4" id="KW-0472">Membrane</keyword>
<comment type="caution">
    <text evidence="6">The sequence shown here is derived from an EMBL/GenBank/DDBJ whole genome shotgun (WGS) entry which is preliminary data.</text>
</comment>
<dbReference type="GO" id="GO:0006355">
    <property type="term" value="P:regulation of DNA-templated transcription"/>
    <property type="evidence" value="ECO:0007669"/>
    <property type="project" value="InterPro"/>
</dbReference>
<dbReference type="PROSITE" id="PS50005">
    <property type="entry name" value="TPR"/>
    <property type="match status" value="1"/>
</dbReference>
<feature type="DNA-binding region" description="OmpR/PhoB-type" evidence="3">
    <location>
        <begin position="10"/>
        <end position="108"/>
    </location>
</feature>
<sequence>MSAQDKHSALAEIELDDCVVRPATNEILRDGETFHLEPKSMEVLSYLIAHSGEVVTRDDLHARVWPDVHVGDDSLTGAIIKIRRALADDARNPTYIETIPKRGYRLIAPVSTSQPTRATTREPSMSSRPRRRWPIAVAGVLIAVVTVAVMVLWRVGPAENDSAGARAQPGDRIVVAVAPFVNAGRDGAQDYLARGISETIVNDLAHIPELAIRQYDSEKTSRAAPDFDYVLEGSVLRSGDTVRITARLVDGTSGQVLDSLRFERPFADLLAIEDEIRDTLLDKLRLGISTAEHSRRAHGYTENIAAYDLFLRAQRDLLIRTQASNRAARSLYHEAIARDPNFARAYGGLALTYAADYRNGWAAERAAALGAALKYAGTALEIAPNLPEQHWVVGYVKTQQRQYDDARAALQKAIDIDAGFADAYALSGGIETYRGTPVKTVPLLRKALRLNPDAGYLYFLLLARAYYFLGDFEQALINLDEANTRNPQNIEVHLYRAATLLRLNRADDAAWETEEVRSIEPAFRLDTWSASYPMARGKQFDRLLSDLRKAGFS</sequence>
<feature type="repeat" description="TPR" evidence="2">
    <location>
        <begin position="456"/>
        <end position="489"/>
    </location>
</feature>
<dbReference type="InterPro" id="IPR036388">
    <property type="entry name" value="WH-like_DNA-bd_sf"/>
</dbReference>
<dbReference type="GO" id="GO:0000160">
    <property type="term" value="P:phosphorelay signal transduction system"/>
    <property type="evidence" value="ECO:0007669"/>
    <property type="project" value="InterPro"/>
</dbReference>
<keyword evidence="4" id="KW-1133">Transmembrane helix</keyword>
<dbReference type="SMART" id="SM00028">
    <property type="entry name" value="TPR"/>
    <property type="match status" value="2"/>
</dbReference>
<protein>
    <recommendedName>
        <fullName evidence="5">OmpR/PhoB-type domain-containing protein</fullName>
    </recommendedName>
</protein>
<dbReference type="PANTHER" id="PTHR47691:SF3">
    <property type="entry name" value="HTH-TYPE TRANSCRIPTIONAL REGULATOR RV0890C-RELATED"/>
    <property type="match status" value="1"/>
</dbReference>
<dbReference type="SUPFAM" id="SSF48452">
    <property type="entry name" value="TPR-like"/>
    <property type="match status" value="1"/>
</dbReference>
<evidence type="ECO:0000256" key="2">
    <source>
        <dbReference type="PROSITE-ProRule" id="PRU00339"/>
    </source>
</evidence>
<dbReference type="EMBL" id="SMFP01000003">
    <property type="protein sequence ID" value="TDE39522.1"/>
    <property type="molecule type" value="Genomic_DNA"/>
</dbReference>
<dbReference type="InterPro" id="IPR011990">
    <property type="entry name" value="TPR-like_helical_dom_sf"/>
</dbReference>
<proteinExistence type="predicted"/>
<gene>
    <name evidence="6" type="ORF">E1B25_05580</name>
</gene>
<dbReference type="SUPFAM" id="SSF46894">
    <property type="entry name" value="C-terminal effector domain of the bipartite response regulators"/>
    <property type="match status" value="1"/>
</dbReference>
<evidence type="ECO:0000313" key="7">
    <source>
        <dbReference type="Proteomes" id="UP000294662"/>
    </source>
</evidence>
<evidence type="ECO:0000313" key="6">
    <source>
        <dbReference type="EMBL" id="TDE39522.1"/>
    </source>
</evidence>
<keyword evidence="1 3" id="KW-0238">DNA-binding</keyword>